<dbReference type="Ensembl" id="ENSPTET00000016450.1">
    <property type="protein sequence ID" value="ENSPTEP00000010882.1"/>
    <property type="gene ID" value="ENSPTEG00000012287.1"/>
</dbReference>
<dbReference type="AlphaFoldDB" id="A0A8C9LL15"/>
<reference evidence="1" key="1">
    <citation type="submission" date="2025-08" db="UniProtKB">
        <authorList>
            <consortium name="Ensembl"/>
        </authorList>
    </citation>
    <scope>IDENTIFICATION</scope>
</reference>
<organism evidence="1 2">
    <name type="scientific">Piliocolobus tephrosceles</name>
    <name type="common">Ugandan red Colobus</name>
    <dbReference type="NCBI Taxonomy" id="591936"/>
    <lineage>
        <taxon>Eukaryota</taxon>
        <taxon>Metazoa</taxon>
        <taxon>Chordata</taxon>
        <taxon>Craniata</taxon>
        <taxon>Vertebrata</taxon>
        <taxon>Euteleostomi</taxon>
        <taxon>Mammalia</taxon>
        <taxon>Eutheria</taxon>
        <taxon>Euarchontoglires</taxon>
        <taxon>Primates</taxon>
        <taxon>Haplorrhini</taxon>
        <taxon>Catarrhini</taxon>
        <taxon>Cercopithecidae</taxon>
        <taxon>Colobinae</taxon>
        <taxon>Piliocolobus</taxon>
    </lineage>
</organism>
<reference evidence="1" key="2">
    <citation type="submission" date="2025-09" db="UniProtKB">
        <authorList>
            <consortium name="Ensembl"/>
        </authorList>
    </citation>
    <scope>IDENTIFICATION</scope>
</reference>
<proteinExistence type="predicted"/>
<protein>
    <submittedName>
        <fullName evidence="1">Uncharacterized protein</fullName>
    </submittedName>
</protein>
<keyword evidence="2" id="KW-1185">Reference proteome</keyword>
<dbReference type="Proteomes" id="UP000694416">
    <property type="component" value="Unplaced"/>
</dbReference>
<name>A0A8C9LL15_9PRIM</name>
<evidence type="ECO:0000313" key="1">
    <source>
        <dbReference type="Ensembl" id="ENSPTEP00000010882.1"/>
    </source>
</evidence>
<evidence type="ECO:0000313" key="2">
    <source>
        <dbReference type="Proteomes" id="UP000694416"/>
    </source>
</evidence>
<sequence length="68" mass="8242">MRHNHNKLNLPLTNRPKITYCILLCKPHSPSNCSFSYSNPLKIHWRNYPHNRPWTHFIYIILPSKFKL</sequence>
<accession>A0A8C9LL15</accession>